<evidence type="ECO:0000259" key="9">
    <source>
        <dbReference type="PROSITE" id="PS50850"/>
    </source>
</evidence>
<proteinExistence type="predicted"/>
<dbReference type="InterPro" id="IPR036259">
    <property type="entry name" value="MFS_trans_sf"/>
</dbReference>
<feature type="transmembrane region" description="Helical" evidence="8">
    <location>
        <begin position="256"/>
        <end position="274"/>
    </location>
</feature>
<reference evidence="10 11" key="1">
    <citation type="submission" date="2017-11" db="EMBL/GenBank/DDBJ databases">
        <title>Draft genome of Arthrobacter agilis strain UMCV2, a plant growth-promoting rhizobacterium and biocontrol capacity of phytopathogenic fungi.</title>
        <authorList>
            <person name="Martinez-Camara R."/>
            <person name="Santoyo G."/>
            <person name="Moreno-Hagelsieb G."/>
            <person name="Valencia-Cantero E."/>
        </authorList>
    </citation>
    <scope>NUCLEOTIDE SEQUENCE [LARGE SCALE GENOMIC DNA]</scope>
    <source>
        <strain evidence="10 11">UMCV2</strain>
    </source>
</reference>
<accession>A0A2L0UFH4</accession>
<evidence type="ECO:0000313" key="11">
    <source>
        <dbReference type="Proteomes" id="UP000239187"/>
    </source>
</evidence>
<evidence type="ECO:0000256" key="6">
    <source>
        <dbReference type="ARBA" id="ARBA00023136"/>
    </source>
</evidence>
<feature type="transmembrane region" description="Helical" evidence="8">
    <location>
        <begin position="104"/>
        <end position="122"/>
    </location>
</feature>
<dbReference type="AlphaFoldDB" id="A0A2L0UFH4"/>
<sequence>MARTPEREDDFSVSTTVQQPPVSNPRMARRVAGASFVGTALESYDFYVFGTAAALVFNTVFFTEQDPLAGTLSAFLVFAMGFVARPLGAILFGHLGDRIGRKRTLIWTITLMGLATGTVGLLPDYSTIGVWAPIILTVLRLLQGLSLGGEWGGSILIATEHAEPRKRALYASIPQLGSPVGTMLISAIFLVLAVVAPDVMTTWGWRIPFLLAFPFLAVAIYLRLAIDETPVFRETSRQHALPRVPFLEVLKSQPTAIVVAIASAVLGIGSYFLMVTYTQAYGTETLGLSQATVLNAALVGSILQLVTIPAFGYLAMRIGSAKVVAGGALGTALIAFPLYWTISIATEPLYIAAIILGGILPTASWAALGGLMADIFRPATAFTALSFAYSIAAIVAGFAPSITQQFGIATGAAWWHPGVVLAAMSLVTVAGAVGAVRLRSRLADPPAGAGRAA</sequence>
<feature type="compositionally biased region" description="Polar residues" evidence="7">
    <location>
        <begin position="12"/>
        <end position="21"/>
    </location>
</feature>
<evidence type="ECO:0000256" key="4">
    <source>
        <dbReference type="ARBA" id="ARBA00022692"/>
    </source>
</evidence>
<dbReference type="PROSITE" id="PS50850">
    <property type="entry name" value="MFS"/>
    <property type="match status" value="1"/>
</dbReference>
<dbReference type="SUPFAM" id="SSF103473">
    <property type="entry name" value="MFS general substrate transporter"/>
    <property type="match status" value="1"/>
</dbReference>
<comment type="subcellular location">
    <subcellularLocation>
        <location evidence="1">Cell membrane</location>
        <topology evidence="1">Multi-pass membrane protein</topology>
    </subcellularLocation>
</comment>
<evidence type="ECO:0000256" key="1">
    <source>
        <dbReference type="ARBA" id="ARBA00004651"/>
    </source>
</evidence>
<evidence type="ECO:0000256" key="5">
    <source>
        <dbReference type="ARBA" id="ARBA00022989"/>
    </source>
</evidence>
<name>A0A2L0UFH4_9MICC</name>
<dbReference type="Pfam" id="PF07690">
    <property type="entry name" value="MFS_1"/>
    <property type="match status" value="1"/>
</dbReference>
<keyword evidence="5 8" id="KW-1133">Transmembrane helix</keyword>
<evidence type="ECO:0000256" key="3">
    <source>
        <dbReference type="ARBA" id="ARBA00022475"/>
    </source>
</evidence>
<organism evidence="10 11">
    <name type="scientific">Arthrobacter agilis</name>
    <dbReference type="NCBI Taxonomy" id="37921"/>
    <lineage>
        <taxon>Bacteria</taxon>
        <taxon>Bacillati</taxon>
        <taxon>Actinomycetota</taxon>
        <taxon>Actinomycetes</taxon>
        <taxon>Micrococcales</taxon>
        <taxon>Micrococcaceae</taxon>
        <taxon>Arthrobacter</taxon>
    </lineage>
</organism>
<feature type="transmembrane region" description="Helical" evidence="8">
    <location>
        <begin position="168"/>
        <end position="195"/>
    </location>
</feature>
<dbReference type="EMBL" id="CP024915">
    <property type="protein sequence ID" value="AUZ88004.1"/>
    <property type="molecule type" value="Genomic_DNA"/>
</dbReference>
<keyword evidence="3" id="KW-1003">Cell membrane</keyword>
<dbReference type="PANTHER" id="PTHR43045">
    <property type="entry name" value="SHIKIMATE TRANSPORTER"/>
    <property type="match status" value="1"/>
</dbReference>
<feature type="transmembrane region" description="Helical" evidence="8">
    <location>
        <begin position="380"/>
        <end position="402"/>
    </location>
</feature>
<evidence type="ECO:0000256" key="8">
    <source>
        <dbReference type="SAM" id="Phobius"/>
    </source>
</evidence>
<dbReference type="CDD" id="cd17369">
    <property type="entry name" value="MFS_ShiA_like"/>
    <property type="match status" value="1"/>
</dbReference>
<feature type="transmembrane region" description="Helical" evidence="8">
    <location>
        <begin position="68"/>
        <end position="92"/>
    </location>
</feature>
<dbReference type="InterPro" id="IPR011701">
    <property type="entry name" value="MFS"/>
</dbReference>
<feature type="domain" description="Major facilitator superfamily (MFS) profile" evidence="9">
    <location>
        <begin position="31"/>
        <end position="443"/>
    </location>
</feature>
<feature type="transmembrane region" description="Helical" evidence="8">
    <location>
        <begin position="348"/>
        <end position="368"/>
    </location>
</feature>
<dbReference type="PANTHER" id="PTHR43045:SF1">
    <property type="entry name" value="SHIKIMATE TRANSPORTER"/>
    <property type="match status" value="1"/>
</dbReference>
<feature type="transmembrane region" description="Helical" evidence="8">
    <location>
        <begin position="294"/>
        <end position="316"/>
    </location>
</feature>
<feature type="transmembrane region" description="Helical" evidence="8">
    <location>
        <begin position="323"/>
        <end position="342"/>
    </location>
</feature>
<feature type="transmembrane region" description="Helical" evidence="8">
    <location>
        <begin position="128"/>
        <end position="147"/>
    </location>
</feature>
<feature type="region of interest" description="Disordered" evidence="7">
    <location>
        <begin position="1"/>
        <end position="25"/>
    </location>
</feature>
<feature type="transmembrane region" description="Helical" evidence="8">
    <location>
        <begin position="44"/>
        <end position="62"/>
    </location>
</feature>
<dbReference type="GO" id="GO:0005886">
    <property type="term" value="C:plasma membrane"/>
    <property type="evidence" value="ECO:0007669"/>
    <property type="project" value="UniProtKB-SubCell"/>
</dbReference>
<evidence type="ECO:0000256" key="7">
    <source>
        <dbReference type="SAM" id="MobiDB-lite"/>
    </source>
</evidence>
<keyword evidence="4 8" id="KW-0812">Transmembrane</keyword>
<dbReference type="InterPro" id="IPR020846">
    <property type="entry name" value="MFS_dom"/>
</dbReference>
<protein>
    <submittedName>
        <fullName evidence="10">MFS transporter</fullName>
    </submittedName>
</protein>
<dbReference type="Proteomes" id="UP000239187">
    <property type="component" value="Chromosome"/>
</dbReference>
<evidence type="ECO:0000256" key="2">
    <source>
        <dbReference type="ARBA" id="ARBA00022448"/>
    </source>
</evidence>
<dbReference type="PROSITE" id="PS00217">
    <property type="entry name" value="SUGAR_TRANSPORT_2"/>
    <property type="match status" value="1"/>
</dbReference>
<dbReference type="Gene3D" id="1.20.1250.20">
    <property type="entry name" value="MFS general substrate transporter like domains"/>
    <property type="match status" value="2"/>
</dbReference>
<feature type="transmembrane region" description="Helical" evidence="8">
    <location>
        <begin position="414"/>
        <end position="436"/>
    </location>
</feature>
<keyword evidence="6 8" id="KW-0472">Membrane</keyword>
<evidence type="ECO:0000313" key="10">
    <source>
        <dbReference type="EMBL" id="AUZ88004.1"/>
    </source>
</evidence>
<gene>
    <name evidence="10" type="ORF">CVO76_10490</name>
</gene>
<keyword evidence="2" id="KW-0813">Transport</keyword>
<dbReference type="GO" id="GO:0022857">
    <property type="term" value="F:transmembrane transporter activity"/>
    <property type="evidence" value="ECO:0007669"/>
    <property type="project" value="InterPro"/>
</dbReference>
<dbReference type="InterPro" id="IPR005829">
    <property type="entry name" value="Sugar_transporter_CS"/>
</dbReference>
<feature type="transmembrane region" description="Helical" evidence="8">
    <location>
        <begin position="207"/>
        <end position="226"/>
    </location>
</feature>